<dbReference type="EMBL" id="MN739433">
    <property type="protein sequence ID" value="QHT04538.1"/>
    <property type="molecule type" value="Genomic_DNA"/>
</dbReference>
<accession>A0A6C0CIW2</accession>
<evidence type="ECO:0008006" key="2">
    <source>
        <dbReference type="Google" id="ProtNLM"/>
    </source>
</evidence>
<protein>
    <recommendedName>
        <fullName evidence="2">SF3 helicase domain-containing protein</fullName>
    </recommendedName>
</protein>
<dbReference type="AlphaFoldDB" id="A0A6C0CIW2"/>
<organism evidence="1">
    <name type="scientific">viral metagenome</name>
    <dbReference type="NCBI Taxonomy" id="1070528"/>
    <lineage>
        <taxon>unclassified sequences</taxon>
        <taxon>metagenomes</taxon>
        <taxon>organismal metagenomes</taxon>
    </lineage>
</organism>
<proteinExistence type="predicted"/>
<name>A0A6C0CIW2_9ZZZZ</name>
<evidence type="ECO:0000313" key="1">
    <source>
        <dbReference type="EMBL" id="QHT04538.1"/>
    </source>
</evidence>
<sequence length="863" mass="100006">MAKNYNMTDSSISVNVPSIDKILTYPEPDYFTVNEKVFNLEVLQVLSKLDPTTPSYTKIDDCFDCDSITALKKLRKHYGKDGHIVNYAKKTNKAKKGRYYINNKKKDDTSCLQTTYKVVRRLLLNGQCVSIDMVNAHIEIVKNIARFLDIGDDDIKVLNNYCINRDKILEDIIISYTTTRQIAKQFFIIILYGGSLNTWIVDNNLISKSNCETEFMKDFIKSFEWIKSKIKNLDVFKSFCDIETILNKKKKTKYKKEISALAIFLQEIESKISVVIKNFCEENGCITRVFIHDGIVFDDVKQVCNQEFLSQIEEYIKDELDLIIPLDYENTNPTEDDRIWYNKHKTFLEENNINNDFNIIDSGNDYDAGMIVIKQNKGKYIHCQGELFVKEDNLWFSKLMDSHNFERVLRTDIIKANISITLMDGSYKSYSKCNTNQEKCMKQIISMGFESRDKFYDEILDSTKTYLPFQDCIYSFKEKKTYTYAEKPNIHFVQRINRDFPTRNEEHIKYVKDTILKPIFDNPEQLEYVLHSISRSMAGYVEDKKWFNWVGMRNCGKSVLTMFLCNTFEAFCKTFNADQLISNKFGNPDVARAMSWVIQHWFNRLLISNEIKESDNESSKKDDKIVLRGDLTKRLVSGGKDEIDCRADYGKKHFKIRPQFTMILCSNSTPEADPANALDTLEAILFKSKFVEKELMNPDFPCFKLKDISIEDDIRNIDYINAFMFIIFDHFKTKAVGNPQLPDGSVNPAYIPPKTERMKTPTLVLNDTKLSKGNVGVSIEEFLTANFSSKSVDTWDTKDNCHHTTTIRSILKHNGFNISTKLLSQKMDILCLGDYDSKNVNVDGKRAGGYKSLYMNPDILPED</sequence>
<reference evidence="1" key="1">
    <citation type="journal article" date="2020" name="Nature">
        <title>Giant virus diversity and host interactions through global metagenomics.</title>
        <authorList>
            <person name="Schulz F."/>
            <person name="Roux S."/>
            <person name="Paez-Espino D."/>
            <person name="Jungbluth S."/>
            <person name="Walsh D.A."/>
            <person name="Denef V.J."/>
            <person name="McMahon K.D."/>
            <person name="Konstantinidis K.T."/>
            <person name="Eloe-Fadrosh E.A."/>
            <person name="Kyrpides N.C."/>
            <person name="Woyke T."/>
        </authorList>
    </citation>
    <scope>NUCLEOTIDE SEQUENCE</scope>
    <source>
        <strain evidence="1">GVMAG-M-3300021185-45</strain>
    </source>
</reference>